<proteinExistence type="predicted"/>
<accession>A0A4Z0HD41</accession>
<dbReference type="RefSeq" id="WP_135339208.1">
    <property type="nucleotide sequence ID" value="NZ_JBHLTX010000060.1"/>
</dbReference>
<gene>
    <name evidence="2" type="ORF">E4099_13155</name>
</gene>
<feature type="region of interest" description="Disordered" evidence="1">
    <location>
        <begin position="837"/>
        <end position="863"/>
    </location>
</feature>
<dbReference type="NCBIfam" id="TIGR02243">
    <property type="entry name" value="putative baseplate assembly protein"/>
    <property type="match status" value="1"/>
</dbReference>
<organism evidence="2 3">
    <name type="scientific">Streptomyces palmae</name>
    <dbReference type="NCBI Taxonomy" id="1701085"/>
    <lineage>
        <taxon>Bacteria</taxon>
        <taxon>Bacillati</taxon>
        <taxon>Actinomycetota</taxon>
        <taxon>Actinomycetes</taxon>
        <taxon>Kitasatosporales</taxon>
        <taxon>Streptomycetaceae</taxon>
        <taxon>Streptomyces</taxon>
    </lineage>
</organism>
<dbReference type="InterPro" id="IPR011749">
    <property type="entry name" value="CHP02243"/>
</dbReference>
<name>A0A4Z0HD41_9ACTN</name>
<evidence type="ECO:0000313" key="3">
    <source>
        <dbReference type="Proteomes" id="UP000297948"/>
    </source>
</evidence>
<protein>
    <submittedName>
        <fullName evidence="2">Putative baseplate assembly protein</fullName>
    </submittedName>
</protein>
<keyword evidence="3" id="KW-1185">Reference proteome</keyword>
<evidence type="ECO:0000313" key="2">
    <source>
        <dbReference type="EMBL" id="TGB10024.1"/>
    </source>
</evidence>
<evidence type="ECO:0000256" key="1">
    <source>
        <dbReference type="SAM" id="MobiDB-lite"/>
    </source>
</evidence>
<dbReference type="OrthoDB" id="9027184at2"/>
<dbReference type="AlphaFoldDB" id="A0A4Z0HD41"/>
<comment type="caution">
    <text evidence="2">The sequence shown here is derived from an EMBL/GenBank/DDBJ whole genome shotgun (WGS) entry which is preliminary data.</text>
</comment>
<dbReference type="EMBL" id="SRID01000097">
    <property type="protein sequence ID" value="TGB10024.1"/>
    <property type="molecule type" value="Genomic_DNA"/>
</dbReference>
<dbReference type="Proteomes" id="UP000297948">
    <property type="component" value="Unassembled WGS sequence"/>
</dbReference>
<reference evidence="2 3" key="1">
    <citation type="submission" date="2019-03" db="EMBL/GenBank/DDBJ databases">
        <authorList>
            <person name="Gonzalez-Pimentel J.L."/>
        </authorList>
    </citation>
    <scope>NUCLEOTIDE SEQUENCE [LARGE SCALE GENOMIC DNA]</scope>
    <source>
        <strain evidence="2 3">JCM 31289</strain>
    </source>
</reference>
<sequence>MSLPTPDYDHRSREDLLHAAVDAVRDYDSVMQAWPGRDRTDPGRALLETCVDMAAVLADRLNRAADRHRLDLLSRLGPKPYPAVAARGEVVFTLAAPVPEPVRINAGVEVATRPPTDDEDPVVFSTVTDVVLNPCVLVIAGNFTGAYRDGQVRGTLTRFDKPGVSAVEPGGLPFAGPPFHLNLPYTGDFPLTDTAMPPRSAWAREQPVEEAYSLVVLSNPVPDVRLTLDVAAEKAPTAWQAWAGTRWEPCRVIAAAERPEGTHRVTIDLTSVHAPADLLLDPTSGTADSRPWRLRDVGLLRSDSAKGRISSVALEPLLTVTAPVVQAHRVTDEDLGIAVGEPGERHHLSSRPLLLRSADALAVTAASADGQELTWRYVESLAESEPGDRHFTFHPRTGEAVFAPVVPEGRGARRYGAPLPAGARLRVPHYLTGGGARGNAHARTITALRTPVPYVSAVNNPGPATGGTDQETPGQYAVRRPLGSTVPERAVTGADYKQLALAASASMARIHHVPTEAANLLNPARNIRDWKPATTTVRFVVADTGVTVKTQTQLYTTGDPRNIAFLTTKEAPALVSPAELGSLRLRRLEDGPGGMFTGKTWRGTGPLPGDDTISTGADGSPLLMALVRVPPDMPPLKHLNLCVTRSPSLGGRRRLAVSVFLPRSAYPWWDTDNPCCYSARWEDTDGGVAGHRVELRRSRDWQMAVDPANKAYATTLYEALGEQPAGFPSGSAGAWLAVQIRDPEGPRGDVSYTVALTGVSVEVPAVQRQIWEAPTKTYTKESAQHFDLLAPGGVEREFPTLQVKEPGSGWVDWQWVDDFRESKDDSRHAVLNASTGRVHFGPVTPDPSRSGTQHGKVPAEGSEVRVDRSYTVTRGAKGNQVKAGTPGQPESNMGGAISAWITSDATGGVDGYTDASGGSTEFGVQLLVVPRVAPDHRGWFPYQDLMPTPDACQAVRQALAPRQPADVPVWLRPPGYRGIRITATVAPADFPTAAEREELRAAAERALYTYFSPVTGGPDGTGWPLGRPVHAGEAFRVLDRVPGIGRIHEVRLVPADPQTGGPQPAEEPIVCSPTETVYSVEHHVTVTETP</sequence>